<accession>A0A5A7RI15</accession>
<evidence type="ECO:0000313" key="4">
    <source>
        <dbReference type="EMBL" id="GER56799.1"/>
    </source>
</evidence>
<evidence type="ECO:0000313" key="5">
    <source>
        <dbReference type="Proteomes" id="UP000325081"/>
    </source>
</evidence>
<feature type="region of interest" description="Disordered" evidence="3">
    <location>
        <begin position="145"/>
        <end position="167"/>
    </location>
</feature>
<keyword evidence="2" id="KW-0539">Nucleus</keyword>
<keyword evidence="5" id="KW-1185">Reference proteome</keyword>
<evidence type="ECO:0000256" key="3">
    <source>
        <dbReference type="SAM" id="MobiDB-lite"/>
    </source>
</evidence>
<evidence type="ECO:0000256" key="2">
    <source>
        <dbReference type="ARBA" id="ARBA00023242"/>
    </source>
</evidence>
<dbReference type="PANTHER" id="PTHR13948">
    <property type="entry name" value="RNA-BINDING PROTEIN"/>
    <property type="match status" value="1"/>
</dbReference>
<dbReference type="GO" id="GO:0000398">
    <property type="term" value="P:mRNA splicing, via spliceosome"/>
    <property type="evidence" value="ECO:0007669"/>
    <property type="project" value="TreeGrafter"/>
</dbReference>
<sequence>LYHIYFCQFHNWRKIIARSYYNSFICQRAGDNDSDELEEGQWVPDHPDFWKNFSEKVLAEGRIYRLRTPSLKYLASLMACEASNPTKDWSFPQLSLKDHTQKLSDSQNLEGLAAQKDKSSSSVKLVQSKKDHIYRDRAAERRALHGGFGVGPGQKNSTEASDSASSYSASQRDVAEAEALNFSFGTGSYARKILEGMGWKEIYIFKMTKSRFLMVCGQTWY</sequence>
<comment type="caution">
    <text evidence="4">The sequence shown here is derived from an EMBL/GenBank/DDBJ whole genome shotgun (WGS) entry which is preliminary data.</text>
</comment>
<dbReference type="EMBL" id="BKCP01012737">
    <property type="protein sequence ID" value="GER56799.1"/>
    <property type="molecule type" value="Genomic_DNA"/>
</dbReference>
<dbReference type="PANTHER" id="PTHR13948:SF38">
    <property type="entry name" value="D111_G-PATCH DOMAIN-CONTAINING PROTEIN"/>
    <property type="match status" value="1"/>
</dbReference>
<gene>
    <name evidence="4" type="ORF">STAS_34529</name>
</gene>
<protein>
    <submittedName>
        <fullName evidence="4">D111/G-patch domain-containing protein</fullName>
    </submittedName>
</protein>
<proteinExistence type="predicted"/>
<feature type="compositionally biased region" description="Low complexity" evidence="3">
    <location>
        <begin position="157"/>
        <end position="167"/>
    </location>
</feature>
<dbReference type="Proteomes" id="UP000325081">
    <property type="component" value="Unassembled WGS sequence"/>
</dbReference>
<dbReference type="AlphaFoldDB" id="A0A5A7RI15"/>
<evidence type="ECO:0000256" key="1">
    <source>
        <dbReference type="ARBA" id="ARBA00004123"/>
    </source>
</evidence>
<feature type="non-terminal residue" evidence="4">
    <location>
        <position position="1"/>
    </location>
</feature>
<organism evidence="4 5">
    <name type="scientific">Striga asiatica</name>
    <name type="common">Asiatic witchweed</name>
    <name type="synonym">Buchnera asiatica</name>
    <dbReference type="NCBI Taxonomy" id="4170"/>
    <lineage>
        <taxon>Eukaryota</taxon>
        <taxon>Viridiplantae</taxon>
        <taxon>Streptophyta</taxon>
        <taxon>Embryophyta</taxon>
        <taxon>Tracheophyta</taxon>
        <taxon>Spermatophyta</taxon>
        <taxon>Magnoliopsida</taxon>
        <taxon>eudicotyledons</taxon>
        <taxon>Gunneridae</taxon>
        <taxon>Pentapetalae</taxon>
        <taxon>asterids</taxon>
        <taxon>lamiids</taxon>
        <taxon>Lamiales</taxon>
        <taxon>Orobanchaceae</taxon>
        <taxon>Buchnereae</taxon>
        <taxon>Striga</taxon>
    </lineage>
</organism>
<comment type="subcellular location">
    <subcellularLocation>
        <location evidence="1">Nucleus</location>
    </subcellularLocation>
</comment>
<reference evidence="5" key="1">
    <citation type="journal article" date="2019" name="Curr. Biol.">
        <title>Genome Sequence of Striga asiatica Provides Insight into the Evolution of Plant Parasitism.</title>
        <authorList>
            <person name="Yoshida S."/>
            <person name="Kim S."/>
            <person name="Wafula E.K."/>
            <person name="Tanskanen J."/>
            <person name="Kim Y.M."/>
            <person name="Honaas L."/>
            <person name="Yang Z."/>
            <person name="Spallek T."/>
            <person name="Conn C.E."/>
            <person name="Ichihashi Y."/>
            <person name="Cheong K."/>
            <person name="Cui S."/>
            <person name="Der J.P."/>
            <person name="Gundlach H."/>
            <person name="Jiao Y."/>
            <person name="Hori C."/>
            <person name="Ishida J.K."/>
            <person name="Kasahara H."/>
            <person name="Kiba T."/>
            <person name="Kim M.S."/>
            <person name="Koo N."/>
            <person name="Laohavisit A."/>
            <person name="Lee Y.H."/>
            <person name="Lumba S."/>
            <person name="McCourt P."/>
            <person name="Mortimer J.C."/>
            <person name="Mutuku J.M."/>
            <person name="Nomura T."/>
            <person name="Sasaki-Sekimoto Y."/>
            <person name="Seto Y."/>
            <person name="Wang Y."/>
            <person name="Wakatake T."/>
            <person name="Sakakibara H."/>
            <person name="Demura T."/>
            <person name="Yamaguchi S."/>
            <person name="Yoneyama K."/>
            <person name="Manabe R.I."/>
            <person name="Nelson D.C."/>
            <person name="Schulman A.H."/>
            <person name="Timko M.P."/>
            <person name="dePamphilis C.W."/>
            <person name="Choi D."/>
            <person name="Shirasu K."/>
        </authorList>
    </citation>
    <scope>NUCLEOTIDE SEQUENCE [LARGE SCALE GENOMIC DNA]</scope>
    <source>
        <strain evidence="5">cv. UVA1</strain>
    </source>
</reference>
<dbReference type="OrthoDB" id="4822at2759"/>
<dbReference type="GO" id="GO:0003723">
    <property type="term" value="F:RNA binding"/>
    <property type="evidence" value="ECO:0007669"/>
    <property type="project" value="TreeGrafter"/>
</dbReference>
<name>A0A5A7RI15_STRAF</name>
<dbReference type="GO" id="GO:0005634">
    <property type="term" value="C:nucleus"/>
    <property type="evidence" value="ECO:0007669"/>
    <property type="project" value="UniProtKB-SubCell"/>
</dbReference>